<comment type="caution">
    <text evidence="1">The sequence shown here is derived from an EMBL/GenBank/DDBJ whole genome shotgun (WGS) entry which is preliminary data.</text>
</comment>
<evidence type="ECO:0000313" key="1">
    <source>
        <dbReference type="EMBL" id="TWU13589.1"/>
    </source>
</evidence>
<organism evidence="1 2">
    <name type="scientific">Symmachiella macrocystis</name>
    <dbReference type="NCBI Taxonomy" id="2527985"/>
    <lineage>
        <taxon>Bacteria</taxon>
        <taxon>Pseudomonadati</taxon>
        <taxon>Planctomycetota</taxon>
        <taxon>Planctomycetia</taxon>
        <taxon>Planctomycetales</taxon>
        <taxon>Planctomycetaceae</taxon>
        <taxon>Symmachiella</taxon>
    </lineage>
</organism>
<sequence>MKYKRNPNYRYEKNGICHQTNPRQLVSIRSRQESRQSKTQTLGGMLFNHNRSRAGQVEVLRLSNRDIRATHWALVGGRYVNVRSDIHIFRTATALNGKNLIHPVVRVPWWSVVGG</sequence>
<keyword evidence="2" id="KW-1185">Reference proteome</keyword>
<gene>
    <name evidence="1" type="ORF">CA54_24240</name>
</gene>
<proteinExistence type="predicted"/>
<dbReference type="AlphaFoldDB" id="A0A5C6BRS6"/>
<protein>
    <submittedName>
        <fullName evidence="1">Uncharacterized protein</fullName>
    </submittedName>
</protein>
<evidence type="ECO:0000313" key="2">
    <source>
        <dbReference type="Proteomes" id="UP000320735"/>
    </source>
</evidence>
<dbReference type="Proteomes" id="UP000320735">
    <property type="component" value="Unassembled WGS sequence"/>
</dbReference>
<reference evidence="1 2" key="1">
    <citation type="submission" date="2019-02" db="EMBL/GenBank/DDBJ databases">
        <title>Deep-cultivation of Planctomycetes and their phenomic and genomic characterization uncovers novel biology.</title>
        <authorList>
            <person name="Wiegand S."/>
            <person name="Jogler M."/>
            <person name="Boedeker C."/>
            <person name="Pinto D."/>
            <person name="Vollmers J."/>
            <person name="Rivas-Marin E."/>
            <person name="Kohn T."/>
            <person name="Peeters S.H."/>
            <person name="Heuer A."/>
            <person name="Rast P."/>
            <person name="Oberbeckmann S."/>
            <person name="Bunk B."/>
            <person name="Jeske O."/>
            <person name="Meyerdierks A."/>
            <person name="Storesund J.E."/>
            <person name="Kallscheuer N."/>
            <person name="Luecker S."/>
            <person name="Lage O.M."/>
            <person name="Pohl T."/>
            <person name="Merkel B.J."/>
            <person name="Hornburger P."/>
            <person name="Mueller R.-W."/>
            <person name="Bruemmer F."/>
            <person name="Labrenz M."/>
            <person name="Spormann A.M."/>
            <person name="Op Den Camp H."/>
            <person name="Overmann J."/>
            <person name="Amann R."/>
            <person name="Jetten M.S.M."/>
            <person name="Mascher T."/>
            <person name="Medema M.H."/>
            <person name="Devos D.P."/>
            <person name="Kaster A.-K."/>
            <person name="Ovreas L."/>
            <person name="Rohde M."/>
            <person name="Galperin M.Y."/>
            <person name="Jogler C."/>
        </authorList>
    </citation>
    <scope>NUCLEOTIDE SEQUENCE [LARGE SCALE GENOMIC DNA]</scope>
    <source>
        <strain evidence="1 2">CA54</strain>
    </source>
</reference>
<name>A0A5C6BRS6_9PLAN</name>
<accession>A0A5C6BRS6</accession>
<dbReference type="EMBL" id="SJPP01000001">
    <property type="protein sequence ID" value="TWU13589.1"/>
    <property type="molecule type" value="Genomic_DNA"/>
</dbReference>